<dbReference type="PANTHER" id="PTHR10885">
    <property type="entry name" value="ISOPENTENYL-DIPHOSPHATE DELTA-ISOMERASE"/>
    <property type="match status" value="1"/>
</dbReference>
<comment type="similarity">
    <text evidence="2">Belongs to the IPP isomerase type 1 family.</text>
</comment>
<dbReference type="GO" id="GO:0050992">
    <property type="term" value="P:dimethylallyl diphosphate biosynthetic process"/>
    <property type="evidence" value="ECO:0007669"/>
    <property type="project" value="UniProtKB-UniPathway"/>
</dbReference>
<keyword evidence="7" id="KW-0464">Manganese</keyword>
<evidence type="ECO:0000256" key="3">
    <source>
        <dbReference type="ARBA" id="ARBA00012057"/>
    </source>
</evidence>
<dbReference type="NCBIfam" id="NF002995">
    <property type="entry name" value="PRK03759.1"/>
    <property type="match status" value="1"/>
</dbReference>
<evidence type="ECO:0000313" key="14">
    <source>
        <dbReference type="Proteomes" id="UP000178583"/>
    </source>
</evidence>
<keyword evidence="6" id="KW-0460">Magnesium</keyword>
<dbReference type="STRING" id="1797472.A2215_02800"/>
<feature type="active site" evidence="11">
    <location>
        <position position="111"/>
    </location>
</feature>
<dbReference type="Gene3D" id="3.90.79.10">
    <property type="entry name" value="Nucleoside Triphosphate Pyrophosphohydrolase"/>
    <property type="match status" value="1"/>
</dbReference>
<evidence type="ECO:0000259" key="12">
    <source>
        <dbReference type="PROSITE" id="PS51462"/>
    </source>
</evidence>
<organism evidence="13 14">
    <name type="scientific">Candidatus Berkelbacteria bacterium RIFOXYA2_FULL_43_10</name>
    <dbReference type="NCBI Taxonomy" id="1797472"/>
    <lineage>
        <taxon>Bacteria</taxon>
        <taxon>Candidatus Berkelbacteria</taxon>
    </lineage>
</organism>
<feature type="domain" description="Nudix hydrolase" evidence="12">
    <location>
        <begin position="27"/>
        <end position="159"/>
    </location>
</feature>
<dbReference type="GO" id="GO:0046872">
    <property type="term" value="F:metal ion binding"/>
    <property type="evidence" value="ECO:0007669"/>
    <property type="project" value="UniProtKB-KW"/>
</dbReference>
<evidence type="ECO:0000256" key="4">
    <source>
        <dbReference type="ARBA" id="ARBA00022490"/>
    </source>
</evidence>
<keyword evidence="5" id="KW-0479">Metal-binding</keyword>
<evidence type="ECO:0000256" key="6">
    <source>
        <dbReference type="ARBA" id="ARBA00022842"/>
    </source>
</evidence>
<dbReference type="UniPathway" id="UPA00059">
    <property type="reaction ID" value="UER00104"/>
</dbReference>
<keyword evidence="8" id="KW-0414">Isoprene biosynthesis</keyword>
<reference evidence="13 14" key="1">
    <citation type="journal article" date="2016" name="Nat. Commun.">
        <title>Thousands of microbial genomes shed light on interconnected biogeochemical processes in an aquifer system.</title>
        <authorList>
            <person name="Anantharaman K."/>
            <person name="Brown C.T."/>
            <person name="Hug L.A."/>
            <person name="Sharon I."/>
            <person name="Castelle C.J."/>
            <person name="Probst A.J."/>
            <person name="Thomas B.C."/>
            <person name="Singh A."/>
            <person name="Wilkins M.J."/>
            <person name="Karaoz U."/>
            <person name="Brodie E.L."/>
            <person name="Williams K.H."/>
            <person name="Hubbard S.S."/>
            <person name="Banfield J.F."/>
        </authorList>
    </citation>
    <scope>NUCLEOTIDE SEQUENCE [LARGE SCALE GENOMIC DNA]</scope>
</reference>
<dbReference type="Pfam" id="PF00293">
    <property type="entry name" value="NUDIX"/>
    <property type="match status" value="1"/>
</dbReference>
<dbReference type="GO" id="GO:0009240">
    <property type="term" value="P:isopentenyl diphosphate biosynthetic process"/>
    <property type="evidence" value="ECO:0007669"/>
    <property type="project" value="TreeGrafter"/>
</dbReference>
<evidence type="ECO:0000256" key="1">
    <source>
        <dbReference type="ARBA" id="ARBA00004826"/>
    </source>
</evidence>
<comment type="pathway">
    <text evidence="1">Isoprenoid biosynthesis; dimethylallyl diphosphate biosynthesis; dimethylallyl diphosphate from isopentenyl diphosphate: step 1/1.</text>
</comment>
<gene>
    <name evidence="13" type="ORF">A2215_02800</name>
</gene>
<dbReference type="GO" id="GO:0004452">
    <property type="term" value="F:isopentenyl-diphosphate delta-isomerase activity"/>
    <property type="evidence" value="ECO:0007669"/>
    <property type="project" value="UniProtKB-UniRule"/>
</dbReference>
<dbReference type="InterPro" id="IPR015797">
    <property type="entry name" value="NUDIX_hydrolase-like_dom_sf"/>
</dbReference>
<dbReference type="PIRSF" id="PIRSF018427">
    <property type="entry name" value="Isopntndiph_ism"/>
    <property type="match status" value="1"/>
</dbReference>
<keyword evidence="9 13" id="KW-0413">Isomerase</keyword>
<dbReference type="EMBL" id="MEZY01000030">
    <property type="protein sequence ID" value="OGD63817.1"/>
    <property type="molecule type" value="Genomic_DNA"/>
</dbReference>
<protein>
    <recommendedName>
        <fullName evidence="3 10">Isopentenyl-diphosphate delta-isomerase</fullName>
        <ecNumber evidence="3 10">5.3.3.2</ecNumber>
    </recommendedName>
</protein>
<dbReference type="GO" id="GO:0005737">
    <property type="term" value="C:cytoplasm"/>
    <property type="evidence" value="ECO:0007669"/>
    <property type="project" value="TreeGrafter"/>
</dbReference>
<dbReference type="SUPFAM" id="SSF55811">
    <property type="entry name" value="Nudix"/>
    <property type="match status" value="1"/>
</dbReference>
<name>A0A1F5E8S3_9BACT</name>
<dbReference type="AlphaFoldDB" id="A0A1F5E8S3"/>
<evidence type="ECO:0000256" key="10">
    <source>
        <dbReference type="NCBIfam" id="TIGR02150"/>
    </source>
</evidence>
<dbReference type="Proteomes" id="UP000178583">
    <property type="component" value="Unassembled WGS sequence"/>
</dbReference>
<comment type="caution">
    <text evidence="13">The sequence shown here is derived from an EMBL/GenBank/DDBJ whole genome shotgun (WGS) entry which is preliminary data.</text>
</comment>
<dbReference type="PANTHER" id="PTHR10885:SF0">
    <property type="entry name" value="ISOPENTENYL-DIPHOSPHATE DELTA-ISOMERASE"/>
    <property type="match status" value="1"/>
</dbReference>
<accession>A0A1F5E8S3</accession>
<dbReference type="CDD" id="cd02885">
    <property type="entry name" value="NUDIX_IPP_Isomerase"/>
    <property type="match status" value="1"/>
</dbReference>
<dbReference type="NCBIfam" id="TIGR02150">
    <property type="entry name" value="IPP_isom_1"/>
    <property type="match status" value="1"/>
</dbReference>
<sequence>MEEVVLVDEKDKVLGMMEKIEAHEKGLLHRAFSILIFNKKGELLLQKRAQEKYHCGGLWTNTVCSHPRAGESYEDGARRRLKEEMGFGSSLKKKYCFIYKKKFDNGLTEHEYDCVFEGIHDGEINFDLKEIDKIRWVKITDLTKDIAKNPKSYTEWFKQIIEKY</sequence>
<evidence type="ECO:0000256" key="2">
    <source>
        <dbReference type="ARBA" id="ARBA00007579"/>
    </source>
</evidence>
<evidence type="ECO:0000256" key="8">
    <source>
        <dbReference type="ARBA" id="ARBA00023229"/>
    </source>
</evidence>
<dbReference type="HAMAP" id="MF_00202">
    <property type="entry name" value="Idi"/>
    <property type="match status" value="1"/>
</dbReference>
<dbReference type="PROSITE" id="PS51462">
    <property type="entry name" value="NUDIX"/>
    <property type="match status" value="1"/>
</dbReference>
<dbReference type="InterPro" id="IPR056375">
    <property type="entry name" value="Idi_bact"/>
</dbReference>
<dbReference type="InterPro" id="IPR000086">
    <property type="entry name" value="NUDIX_hydrolase_dom"/>
</dbReference>
<keyword evidence="4" id="KW-0963">Cytoplasm</keyword>
<evidence type="ECO:0000313" key="13">
    <source>
        <dbReference type="EMBL" id="OGD63817.1"/>
    </source>
</evidence>
<evidence type="ECO:0000256" key="5">
    <source>
        <dbReference type="ARBA" id="ARBA00022723"/>
    </source>
</evidence>
<evidence type="ECO:0000256" key="11">
    <source>
        <dbReference type="PIRSR" id="PIRSR018427-1"/>
    </source>
</evidence>
<proteinExistence type="inferred from homology"/>
<feature type="active site" evidence="11">
    <location>
        <position position="64"/>
    </location>
</feature>
<evidence type="ECO:0000256" key="7">
    <source>
        <dbReference type="ARBA" id="ARBA00023211"/>
    </source>
</evidence>
<evidence type="ECO:0000256" key="9">
    <source>
        <dbReference type="ARBA" id="ARBA00023235"/>
    </source>
</evidence>
<dbReference type="InterPro" id="IPR011876">
    <property type="entry name" value="IsopentenylPP_isomerase_typ1"/>
</dbReference>
<dbReference type="EC" id="5.3.3.2" evidence="3 10"/>